<evidence type="ECO:0000313" key="1">
    <source>
        <dbReference type="EMBL" id="KRS16878.1"/>
    </source>
</evidence>
<dbReference type="PATRIC" id="fig|540747.5.peg.1084"/>
<comment type="caution">
    <text evidence="1">The sequence shown here is derived from an EMBL/GenBank/DDBJ whole genome shotgun (WGS) entry which is preliminary data.</text>
</comment>
<accession>A0A0T5P7E2</accession>
<protein>
    <submittedName>
        <fullName evidence="1">Uncharacterized protein</fullName>
    </submittedName>
</protein>
<gene>
    <name evidence="1" type="ORF">XM52_16800</name>
</gene>
<reference evidence="1 2" key="1">
    <citation type="submission" date="2015-04" db="EMBL/GenBank/DDBJ databases">
        <title>The draft genome sequence of Roseovarius indicus B108T.</title>
        <authorList>
            <person name="Li G."/>
            <person name="Lai Q."/>
            <person name="Shao Z."/>
            <person name="Yan P."/>
        </authorList>
    </citation>
    <scope>NUCLEOTIDE SEQUENCE [LARGE SCALE GENOMIC DNA]</scope>
    <source>
        <strain evidence="1 2">B108</strain>
    </source>
</reference>
<sequence length="88" mass="9333">MSASGDNAAPVIIKRKKIVKGDGHHGGAWKVAIAFSFSLWRFAPVKRPAPVGRRPQAVVLTCATGLSARRATLTGMHGKHGAEVLMEC</sequence>
<dbReference type="EMBL" id="LAXI01000011">
    <property type="protein sequence ID" value="KRS16878.1"/>
    <property type="molecule type" value="Genomic_DNA"/>
</dbReference>
<name>A0A0T5P7E2_9RHOB</name>
<dbReference type="AlphaFoldDB" id="A0A0T5P7E2"/>
<proteinExistence type="predicted"/>
<dbReference type="Proteomes" id="UP000051401">
    <property type="component" value="Unassembled WGS sequence"/>
</dbReference>
<keyword evidence="2" id="KW-1185">Reference proteome</keyword>
<organism evidence="1 2">
    <name type="scientific">Roseovarius indicus</name>
    <dbReference type="NCBI Taxonomy" id="540747"/>
    <lineage>
        <taxon>Bacteria</taxon>
        <taxon>Pseudomonadati</taxon>
        <taxon>Pseudomonadota</taxon>
        <taxon>Alphaproteobacteria</taxon>
        <taxon>Rhodobacterales</taxon>
        <taxon>Roseobacteraceae</taxon>
        <taxon>Roseovarius</taxon>
    </lineage>
</organism>
<evidence type="ECO:0000313" key="2">
    <source>
        <dbReference type="Proteomes" id="UP000051401"/>
    </source>
</evidence>